<accession>A0A3S4M3N9</accession>
<dbReference type="Gene3D" id="1.10.260.40">
    <property type="entry name" value="lambda repressor-like DNA-binding domains"/>
    <property type="match status" value="1"/>
</dbReference>
<dbReference type="EMBL" id="LR134289">
    <property type="protein sequence ID" value="VEE10741.1"/>
    <property type="molecule type" value="Genomic_DNA"/>
</dbReference>
<dbReference type="InterPro" id="IPR010982">
    <property type="entry name" value="Lambda_DNA-bd_dom_sf"/>
</dbReference>
<organism evidence="2 3">
    <name type="scientific">Chryseobacterium gleum</name>
    <name type="common">Flavobacterium gleum</name>
    <dbReference type="NCBI Taxonomy" id="250"/>
    <lineage>
        <taxon>Bacteria</taxon>
        <taxon>Pseudomonadati</taxon>
        <taxon>Bacteroidota</taxon>
        <taxon>Flavobacteriia</taxon>
        <taxon>Flavobacteriales</taxon>
        <taxon>Weeksellaceae</taxon>
        <taxon>Chryseobacterium group</taxon>
        <taxon>Chryseobacterium</taxon>
    </lineage>
</organism>
<feature type="domain" description="HTH cro/C1-type" evidence="1">
    <location>
        <begin position="10"/>
        <end position="62"/>
    </location>
</feature>
<dbReference type="PROSITE" id="PS50943">
    <property type="entry name" value="HTH_CROC1"/>
    <property type="match status" value="1"/>
</dbReference>
<reference evidence="2 3" key="1">
    <citation type="submission" date="2018-12" db="EMBL/GenBank/DDBJ databases">
        <authorList>
            <consortium name="Pathogen Informatics"/>
        </authorList>
    </citation>
    <scope>NUCLEOTIDE SEQUENCE [LARGE SCALE GENOMIC DNA]</scope>
    <source>
        <strain evidence="2 3">NCTC11432</strain>
    </source>
</reference>
<dbReference type="GO" id="GO:0003677">
    <property type="term" value="F:DNA binding"/>
    <property type="evidence" value="ECO:0007669"/>
    <property type="project" value="InterPro"/>
</dbReference>
<proteinExistence type="predicted"/>
<dbReference type="KEGG" id="cgle:NCTC11432_04365"/>
<dbReference type="RefSeq" id="WP_002984479.1">
    <property type="nucleotide sequence ID" value="NZ_CP068486.1"/>
</dbReference>
<evidence type="ECO:0000313" key="3">
    <source>
        <dbReference type="Proteomes" id="UP000279227"/>
    </source>
</evidence>
<dbReference type="AlphaFoldDB" id="A0A3S4M3N9"/>
<dbReference type="CDD" id="cd00093">
    <property type="entry name" value="HTH_XRE"/>
    <property type="match status" value="1"/>
</dbReference>
<dbReference type="SMART" id="SM00530">
    <property type="entry name" value="HTH_XRE"/>
    <property type="match status" value="1"/>
</dbReference>
<dbReference type="GeneID" id="93023732"/>
<dbReference type="Pfam" id="PF13443">
    <property type="entry name" value="HTH_26"/>
    <property type="match status" value="1"/>
</dbReference>
<protein>
    <submittedName>
        <fullName evidence="2">Predicted transcriptional regulator</fullName>
    </submittedName>
</protein>
<dbReference type="STRING" id="525257.HMPREF0204_11339"/>
<evidence type="ECO:0000313" key="2">
    <source>
        <dbReference type="EMBL" id="VEE10741.1"/>
    </source>
</evidence>
<dbReference type="OrthoDB" id="1270373at2"/>
<dbReference type="InterPro" id="IPR001387">
    <property type="entry name" value="Cro/C1-type_HTH"/>
</dbReference>
<dbReference type="Proteomes" id="UP000279227">
    <property type="component" value="Chromosome"/>
</dbReference>
<evidence type="ECO:0000259" key="1">
    <source>
        <dbReference type="PROSITE" id="PS50943"/>
    </source>
</evidence>
<gene>
    <name evidence="2" type="ORF">NCTC11432_04365</name>
</gene>
<sequence>MLYLGMKFRIKAVAAKKGMTLEELCQKMDMTYPNYNKQMKGNPKVGLIQKIADALDCSVIELIEPEQGFTHLYDTDNQYHGVGLKPNNTK</sequence>
<dbReference type="SUPFAM" id="SSF47413">
    <property type="entry name" value="lambda repressor-like DNA-binding domains"/>
    <property type="match status" value="1"/>
</dbReference>
<name>A0A3S4M3N9_CHRGE</name>